<protein>
    <submittedName>
        <fullName evidence="1">Uncharacterized protein</fullName>
    </submittedName>
</protein>
<organism evidence="1 2">
    <name type="scientific">Leptospira weilii str. 2006001855</name>
    <dbReference type="NCBI Taxonomy" id="996804"/>
    <lineage>
        <taxon>Bacteria</taxon>
        <taxon>Pseudomonadati</taxon>
        <taxon>Spirochaetota</taxon>
        <taxon>Spirochaetia</taxon>
        <taxon>Leptospirales</taxon>
        <taxon>Leptospiraceae</taxon>
        <taxon>Leptospira</taxon>
    </lineage>
</organism>
<dbReference type="AlphaFoldDB" id="M6FNS0"/>
<evidence type="ECO:0000313" key="1">
    <source>
        <dbReference type="EMBL" id="EMM74095.1"/>
    </source>
</evidence>
<proteinExistence type="predicted"/>
<gene>
    <name evidence="1" type="ORF">LEP1GSC038_0133</name>
</gene>
<dbReference type="Proteomes" id="UP000012101">
    <property type="component" value="Unassembled WGS sequence"/>
</dbReference>
<reference evidence="1 2" key="1">
    <citation type="submission" date="2013-01" db="EMBL/GenBank/DDBJ databases">
        <authorList>
            <person name="Harkins D.M."/>
            <person name="Durkin A.S."/>
            <person name="Brinkac L.M."/>
            <person name="Haft D.H."/>
            <person name="Selengut J.D."/>
            <person name="Sanka R."/>
            <person name="DePew J."/>
            <person name="Purushe J."/>
            <person name="Hospenthal D.R."/>
            <person name="Murray C.K."/>
            <person name="Pimentel G."/>
            <person name="Wasfy M."/>
            <person name="Vinetz J.M."/>
            <person name="Sutton G.G."/>
            <person name="Nierman W.C."/>
            <person name="Fouts D.E."/>
        </authorList>
    </citation>
    <scope>NUCLEOTIDE SEQUENCE [LARGE SCALE GENOMIC DNA]</scope>
    <source>
        <strain evidence="1 2">2006001855</strain>
    </source>
</reference>
<sequence length="74" mass="8710">MGGFRLERIQFGSWEQISELWYLIYSNKIDLEVNRRYAHRFLNFIYADFVGVPYVLGSDVRFLGVRVAVTCVKS</sequence>
<comment type="caution">
    <text evidence="1">The sequence shown here is derived from an EMBL/GenBank/DDBJ whole genome shotgun (WGS) entry which is preliminary data.</text>
</comment>
<accession>M6FNS0</accession>
<name>M6FNS0_9LEPT</name>
<evidence type="ECO:0000313" key="2">
    <source>
        <dbReference type="Proteomes" id="UP000012101"/>
    </source>
</evidence>
<dbReference type="EMBL" id="AFJM02000018">
    <property type="protein sequence ID" value="EMM74095.1"/>
    <property type="molecule type" value="Genomic_DNA"/>
</dbReference>